<dbReference type="EMBL" id="CVRI01000064">
    <property type="protein sequence ID" value="CRL05614.1"/>
    <property type="molecule type" value="Genomic_DNA"/>
</dbReference>
<sequence>MNFSSLGLNMPDNITLKNRIKNLFEVFYDCIEANEFTSNFRHFNFLPECEVQEVRHACCVNILFQLLRHQENKSSCILLSNEWLEDCGDVNRLVTIQSFTYMLLLTAATEKKRIFGRKRRNKARKPQNQT</sequence>
<name>A0A1J1J2F1_9DIPT</name>
<dbReference type="AlphaFoldDB" id="A0A1J1J2F1"/>
<evidence type="ECO:0000313" key="2">
    <source>
        <dbReference type="Proteomes" id="UP000183832"/>
    </source>
</evidence>
<evidence type="ECO:0000313" key="1">
    <source>
        <dbReference type="EMBL" id="CRL05614.1"/>
    </source>
</evidence>
<keyword evidence="2" id="KW-1185">Reference proteome</keyword>
<protein>
    <submittedName>
        <fullName evidence="1">CLUMA_CG018328, isoform A</fullName>
    </submittedName>
</protein>
<proteinExistence type="predicted"/>
<gene>
    <name evidence="1" type="ORF">CLUMA_CG018328</name>
</gene>
<reference evidence="1 2" key="1">
    <citation type="submission" date="2015-04" db="EMBL/GenBank/DDBJ databases">
        <authorList>
            <person name="Syromyatnikov M.Y."/>
            <person name="Popov V.N."/>
        </authorList>
    </citation>
    <scope>NUCLEOTIDE SEQUENCE [LARGE SCALE GENOMIC DNA]</scope>
</reference>
<dbReference type="Proteomes" id="UP000183832">
    <property type="component" value="Unassembled WGS sequence"/>
</dbReference>
<organism evidence="1 2">
    <name type="scientific">Clunio marinus</name>
    <dbReference type="NCBI Taxonomy" id="568069"/>
    <lineage>
        <taxon>Eukaryota</taxon>
        <taxon>Metazoa</taxon>
        <taxon>Ecdysozoa</taxon>
        <taxon>Arthropoda</taxon>
        <taxon>Hexapoda</taxon>
        <taxon>Insecta</taxon>
        <taxon>Pterygota</taxon>
        <taxon>Neoptera</taxon>
        <taxon>Endopterygota</taxon>
        <taxon>Diptera</taxon>
        <taxon>Nematocera</taxon>
        <taxon>Chironomoidea</taxon>
        <taxon>Chironomidae</taxon>
        <taxon>Clunio</taxon>
    </lineage>
</organism>
<accession>A0A1J1J2F1</accession>